<dbReference type="Pfam" id="PF00703">
    <property type="entry name" value="Glyco_hydro_2"/>
    <property type="match status" value="1"/>
</dbReference>
<dbReference type="EC" id="3.2.1.23" evidence="5 10"/>
<dbReference type="Pfam" id="PF02837">
    <property type="entry name" value="Glyco_hydro_2_N"/>
    <property type="match status" value="1"/>
</dbReference>
<dbReference type="Pfam" id="PF16353">
    <property type="entry name" value="LacZ_4"/>
    <property type="match status" value="1"/>
</dbReference>
<dbReference type="PATRIC" id="fig|997884.3.peg.3313"/>
<dbReference type="Gene3D" id="2.60.120.260">
    <property type="entry name" value="Galactose-binding domain-like"/>
    <property type="match status" value="1"/>
</dbReference>
<evidence type="ECO:0000256" key="4">
    <source>
        <dbReference type="ARBA" id="ARBA00011245"/>
    </source>
</evidence>
<dbReference type="Pfam" id="PF02836">
    <property type="entry name" value="Glyco_hydro_2_C"/>
    <property type="match status" value="1"/>
</dbReference>
<dbReference type="EMBL" id="AGXS01000021">
    <property type="protein sequence ID" value="EIY47581.1"/>
    <property type="molecule type" value="Genomic_DNA"/>
</dbReference>
<evidence type="ECO:0000259" key="11">
    <source>
        <dbReference type="SMART" id="SM01038"/>
    </source>
</evidence>
<comment type="subunit">
    <text evidence="4">Monomer.</text>
</comment>
<dbReference type="AlphaFoldDB" id="I9RWR5"/>
<proteinExistence type="inferred from homology"/>
<comment type="cofactor">
    <cofactor evidence="2">
        <name>Ca(2+)</name>
        <dbReference type="ChEBI" id="CHEBI:29108"/>
    </cofactor>
</comment>
<protein>
    <recommendedName>
        <fullName evidence="5 10">Beta-galactosidase</fullName>
        <ecNumber evidence="5 10">3.2.1.23</ecNumber>
    </recommendedName>
    <alternativeName>
        <fullName evidence="9 10">Lactase</fullName>
    </alternativeName>
</protein>
<evidence type="ECO:0000256" key="1">
    <source>
        <dbReference type="ARBA" id="ARBA00001412"/>
    </source>
</evidence>
<keyword evidence="6 10" id="KW-0378">Hydrolase</keyword>
<organism evidence="12 13">
    <name type="scientific">Bacteroides nordii CL02T12C05</name>
    <dbReference type="NCBI Taxonomy" id="997884"/>
    <lineage>
        <taxon>Bacteria</taxon>
        <taxon>Pseudomonadati</taxon>
        <taxon>Bacteroidota</taxon>
        <taxon>Bacteroidia</taxon>
        <taxon>Bacteroidales</taxon>
        <taxon>Bacteroidaceae</taxon>
        <taxon>Bacteroides</taxon>
    </lineage>
</organism>
<evidence type="ECO:0000313" key="13">
    <source>
        <dbReference type="Proteomes" id="UP000003089"/>
    </source>
</evidence>
<keyword evidence="7" id="KW-0106">Calcium</keyword>
<dbReference type="InterPro" id="IPR014718">
    <property type="entry name" value="GH-type_carb-bd"/>
</dbReference>
<dbReference type="SUPFAM" id="SSF74650">
    <property type="entry name" value="Galactose mutarotase-like"/>
    <property type="match status" value="1"/>
</dbReference>
<dbReference type="FunFam" id="2.60.120.260:FF:000108">
    <property type="entry name" value="Beta-galactosidase"/>
    <property type="match status" value="1"/>
</dbReference>
<dbReference type="Gene3D" id="2.60.40.10">
    <property type="entry name" value="Immunoglobulins"/>
    <property type="match status" value="2"/>
</dbReference>
<dbReference type="Gene3D" id="3.20.20.80">
    <property type="entry name" value="Glycosidases"/>
    <property type="match status" value="1"/>
</dbReference>
<dbReference type="InterPro" id="IPR023230">
    <property type="entry name" value="Glyco_hydro_2_CS"/>
</dbReference>
<dbReference type="Pfam" id="PF02929">
    <property type="entry name" value="Bgal_small_N"/>
    <property type="match status" value="1"/>
</dbReference>
<dbReference type="InterPro" id="IPR036156">
    <property type="entry name" value="Beta-gal/glucu_dom_sf"/>
</dbReference>
<dbReference type="InterPro" id="IPR050347">
    <property type="entry name" value="Bact_Beta-galactosidase"/>
</dbReference>
<dbReference type="SMART" id="SM01038">
    <property type="entry name" value="Bgal_small_N"/>
    <property type="match status" value="1"/>
</dbReference>
<dbReference type="InterPro" id="IPR006104">
    <property type="entry name" value="Glyco_hydro_2_N"/>
</dbReference>
<dbReference type="InterPro" id="IPR006101">
    <property type="entry name" value="Glyco_hydro_2"/>
</dbReference>
<dbReference type="Proteomes" id="UP000003089">
    <property type="component" value="Unassembled WGS sequence"/>
</dbReference>
<evidence type="ECO:0000256" key="2">
    <source>
        <dbReference type="ARBA" id="ARBA00001913"/>
    </source>
</evidence>
<evidence type="ECO:0000256" key="3">
    <source>
        <dbReference type="ARBA" id="ARBA00007401"/>
    </source>
</evidence>
<dbReference type="eggNOG" id="COG3250">
    <property type="taxonomic scope" value="Bacteria"/>
</dbReference>
<evidence type="ECO:0000256" key="5">
    <source>
        <dbReference type="ARBA" id="ARBA00012756"/>
    </source>
</evidence>
<gene>
    <name evidence="12" type="ORF">HMPREF1068_03231</name>
</gene>
<dbReference type="SUPFAM" id="SSF49303">
    <property type="entry name" value="beta-Galactosidase/glucuronidase domain"/>
    <property type="match status" value="2"/>
</dbReference>
<dbReference type="PRINTS" id="PR00132">
    <property type="entry name" value="GLHYDRLASE2"/>
</dbReference>
<dbReference type="FunFam" id="2.60.40.10:FF:002546">
    <property type="entry name" value="Beta-galactosidase"/>
    <property type="match status" value="1"/>
</dbReference>
<comment type="similarity">
    <text evidence="3 10">Belongs to the glycosyl hydrolase 2 family.</text>
</comment>
<dbReference type="SUPFAM" id="SSF49785">
    <property type="entry name" value="Galactose-binding domain-like"/>
    <property type="match status" value="1"/>
</dbReference>
<feature type="domain" description="Beta galactosidase small chain/" evidence="11">
    <location>
        <begin position="738"/>
        <end position="1007"/>
    </location>
</feature>
<evidence type="ECO:0000256" key="7">
    <source>
        <dbReference type="ARBA" id="ARBA00022837"/>
    </source>
</evidence>
<dbReference type="InterPro" id="IPR004199">
    <property type="entry name" value="B-gal_small/dom_5"/>
</dbReference>
<sequence length="1010" mass="115060">MMLAVLVIIPAAAQQQPEWQSQYAVGLNKLNPHAYVWPYATAADVQKGAYEESPYYMSLNGKWKFHWVKNPDTRPKDFYKPSFYTGGWADINVPGNWERQGYGTAIYVNETYEFDDKMFNFKKNPPLVPSEENEVGSYRRTFTIPAGWEGRRVILCCEGVISFYYVWVNGEFLGYNQDSKTPAEWDITDKLKKGENTIALEVYRWSAGAYLECQDMWRLSGIERDVYLYSTPKQYIADYKVTSILEKNTYKDGVFELDVTVEGAAAGIATVAYELQNEAGKTVLNGSQPVKSRGLSNLITFDEKRIPDVEKWSAEHPNLYTLILELKDANGKVTEVTGTKVGFRTSEIKDGRFCINGVPVLVKGVNRHEHSQLGRTVSKELMEEDIKLMKQHNINTVRNSHYPAHPYWYQLCDRYGLYMIDEANIESHGMGYGPASLAKDSTWLTAHMDRTHRMYERSKNHPAIVIWSLGNESGNGINFERTYDWLKSVEKNRPVQYERAEENYNTDIYCRMYRSVDVIKEYVARKDIYRPFILCEYLHAMGNSCGGMKEYWDVFENEPMAQGGCIWDWVDQSFREVDKNGNWYWTYGGDYGPKDVPSFGNFCCNGLVNAVREPHPHLLEVKKIYQNIKSTLVDKKNLTIRVKNWFDFSDLNEYLLHWSVTGDDGTIVAEGSKEVTCAPHAVVDITLGAVKLPKTLREAYLNLSWTRVKATPLVTSDWEVAYDQFVLPVSKNSWSGKPGKAGNTTFVVDKSTGALKSLCLDGEELLASPITLSLFRPATDNDNRDQNGAKLWRQAGLDHLTQKVVSLKEGKNKTTVKADILNVEGKKIGNAEFIYALNRDGSMKVQTTFEPDTSLVKSMARLGVTFEMKDTYENVTYLGRGEHETYTDRNQSGKIGIYKTTPERMFHYYVVPQSTGNRTDVRWLQLTDEHGKGCWIEANSFFQFSTVPFSDVILEKARHINELKRDGKITIHLDAEQAGVGTATCGPGVLPSYLVPLTKQTFDFTIYPVK</sequence>
<dbReference type="InterPro" id="IPR013783">
    <property type="entry name" value="Ig-like_fold"/>
</dbReference>
<dbReference type="InterPro" id="IPR017853">
    <property type="entry name" value="GH"/>
</dbReference>
<dbReference type="HOGENOM" id="CLU_002346_0_2_10"/>
<reference evidence="12 13" key="1">
    <citation type="submission" date="2012-02" db="EMBL/GenBank/DDBJ databases">
        <title>The Genome Sequence of Bacteroides nordii CL02T12C05.</title>
        <authorList>
            <consortium name="The Broad Institute Genome Sequencing Platform"/>
            <person name="Earl A."/>
            <person name="Ward D."/>
            <person name="Feldgarden M."/>
            <person name="Gevers D."/>
            <person name="Zitomersky N.L."/>
            <person name="Coyne M.J."/>
            <person name="Comstock L.E."/>
            <person name="Young S.K."/>
            <person name="Zeng Q."/>
            <person name="Gargeya S."/>
            <person name="Fitzgerald M."/>
            <person name="Haas B."/>
            <person name="Abouelleil A."/>
            <person name="Alvarado L."/>
            <person name="Arachchi H.M."/>
            <person name="Berlin A."/>
            <person name="Chapman S.B."/>
            <person name="Gearin G."/>
            <person name="Goldberg J."/>
            <person name="Griggs A."/>
            <person name="Gujja S."/>
            <person name="Hansen M."/>
            <person name="Heiman D."/>
            <person name="Howarth C."/>
            <person name="Larimer J."/>
            <person name="Lui A."/>
            <person name="MacDonald P.J.P."/>
            <person name="McCowen C."/>
            <person name="Montmayeur A."/>
            <person name="Murphy C."/>
            <person name="Neiman D."/>
            <person name="Pearson M."/>
            <person name="Priest M."/>
            <person name="Roberts A."/>
            <person name="Saif S."/>
            <person name="Shea T."/>
            <person name="Sisk P."/>
            <person name="Stolte C."/>
            <person name="Sykes S."/>
            <person name="Wortman J."/>
            <person name="Nusbaum C."/>
            <person name="Birren B."/>
        </authorList>
    </citation>
    <scope>NUCLEOTIDE SEQUENCE [LARGE SCALE GENOMIC DNA]</scope>
    <source>
        <strain evidence="12 13">CL02T12C05</strain>
    </source>
</reference>
<dbReference type="Gene3D" id="2.70.98.10">
    <property type="match status" value="1"/>
</dbReference>
<dbReference type="GO" id="GO:0009341">
    <property type="term" value="C:beta-galactosidase complex"/>
    <property type="evidence" value="ECO:0007669"/>
    <property type="project" value="InterPro"/>
</dbReference>
<dbReference type="GO" id="GO:0030246">
    <property type="term" value="F:carbohydrate binding"/>
    <property type="evidence" value="ECO:0007669"/>
    <property type="project" value="InterPro"/>
</dbReference>
<dbReference type="InterPro" id="IPR032312">
    <property type="entry name" value="LacZ_4"/>
</dbReference>
<dbReference type="InterPro" id="IPR006102">
    <property type="entry name" value="Ig-like_GH2"/>
</dbReference>
<dbReference type="GO" id="GO:0005990">
    <property type="term" value="P:lactose catabolic process"/>
    <property type="evidence" value="ECO:0007669"/>
    <property type="project" value="TreeGrafter"/>
</dbReference>
<dbReference type="PANTHER" id="PTHR46323">
    <property type="entry name" value="BETA-GALACTOSIDASE"/>
    <property type="match status" value="1"/>
</dbReference>
<dbReference type="InterPro" id="IPR006103">
    <property type="entry name" value="Glyco_hydro_2_cat"/>
</dbReference>
<dbReference type="PANTHER" id="PTHR46323:SF2">
    <property type="entry name" value="BETA-GALACTOSIDASE"/>
    <property type="match status" value="1"/>
</dbReference>
<evidence type="ECO:0000256" key="6">
    <source>
        <dbReference type="ARBA" id="ARBA00022801"/>
    </source>
</evidence>
<dbReference type="FunFam" id="2.60.40.10:FF:000680">
    <property type="entry name" value="Beta-galactosidase"/>
    <property type="match status" value="1"/>
</dbReference>
<dbReference type="GO" id="GO:0004565">
    <property type="term" value="F:beta-galactosidase activity"/>
    <property type="evidence" value="ECO:0007669"/>
    <property type="project" value="UniProtKB-EC"/>
</dbReference>
<evidence type="ECO:0000256" key="9">
    <source>
        <dbReference type="ARBA" id="ARBA00032230"/>
    </source>
</evidence>
<evidence type="ECO:0000256" key="10">
    <source>
        <dbReference type="RuleBase" id="RU361154"/>
    </source>
</evidence>
<keyword evidence="8 10" id="KW-0326">Glycosidase</keyword>
<comment type="caution">
    <text evidence="12">The sequence shown here is derived from an EMBL/GenBank/DDBJ whole genome shotgun (WGS) entry which is preliminary data.</text>
</comment>
<dbReference type="SUPFAM" id="SSF51445">
    <property type="entry name" value="(Trans)glycosidases"/>
    <property type="match status" value="1"/>
</dbReference>
<comment type="catalytic activity">
    <reaction evidence="1 10">
        <text>Hydrolysis of terminal non-reducing beta-D-galactose residues in beta-D-galactosides.</text>
        <dbReference type="EC" id="3.2.1.23"/>
    </reaction>
</comment>
<dbReference type="InterPro" id="IPR011013">
    <property type="entry name" value="Gal_mutarotase_sf_dom"/>
</dbReference>
<accession>I9RWR5</accession>
<name>I9RWR5_9BACE</name>
<keyword evidence="13" id="KW-1185">Reference proteome</keyword>
<evidence type="ECO:0000313" key="12">
    <source>
        <dbReference type="EMBL" id="EIY47581.1"/>
    </source>
</evidence>
<dbReference type="FunFam" id="3.20.20.80:FF:000123">
    <property type="entry name" value="Beta-galactosidase"/>
    <property type="match status" value="1"/>
</dbReference>
<evidence type="ECO:0000256" key="8">
    <source>
        <dbReference type="ARBA" id="ARBA00023295"/>
    </source>
</evidence>
<dbReference type="STRING" id="997884.HMPREF1068_03231"/>
<dbReference type="InterPro" id="IPR008979">
    <property type="entry name" value="Galactose-bd-like_sf"/>
</dbReference>
<dbReference type="PROSITE" id="PS00719">
    <property type="entry name" value="GLYCOSYL_HYDROL_F2_1"/>
    <property type="match status" value="1"/>
</dbReference>